<accession>A0A2C5XLN1</accession>
<keyword evidence="7" id="KW-1185">Reference proteome</keyword>
<organism evidence="6 7">
    <name type="scientific">Ceratocystis fimbriata CBS 114723</name>
    <dbReference type="NCBI Taxonomy" id="1035309"/>
    <lineage>
        <taxon>Eukaryota</taxon>
        <taxon>Fungi</taxon>
        <taxon>Dikarya</taxon>
        <taxon>Ascomycota</taxon>
        <taxon>Pezizomycotina</taxon>
        <taxon>Sordariomycetes</taxon>
        <taxon>Hypocreomycetidae</taxon>
        <taxon>Microascales</taxon>
        <taxon>Ceratocystidaceae</taxon>
        <taxon>Ceratocystis</taxon>
    </lineage>
</organism>
<dbReference type="SUPFAM" id="SSF51905">
    <property type="entry name" value="FAD/NAD(P)-binding domain"/>
    <property type="match status" value="1"/>
</dbReference>
<dbReference type="PANTHER" id="PTHR23023">
    <property type="entry name" value="DIMETHYLANILINE MONOOXYGENASE"/>
    <property type="match status" value="1"/>
</dbReference>
<gene>
    <name evidence="6" type="primary">FMO1</name>
    <name evidence="6" type="ORF">CFIMG_002689RA</name>
</gene>
<reference evidence="6 7" key="2">
    <citation type="journal article" date="2013" name="IMA Fungus">
        <title>IMA Genome-F 1: Ceratocystis fimbriata: Draft nuclear genome sequence for the plant pathogen, Ceratocystis fimbriata.</title>
        <authorList>
            <person name="Wilken P.M."/>
            <person name="Steenkamp E.T."/>
            <person name="Wingfield M.J."/>
            <person name="de Beer Z.W."/>
            <person name="Wingfield B.D."/>
        </authorList>
    </citation>
    <scope>NUCLEOTIDE SEQUENCE [LARGE SCALE GENOMIC DNA]</scope>
    <source>
        <strain evidence="6 7">CBS 114723</strain>
    </source>
</reference>
<dbReference type="InterPro" id="IPR050346">
    <property type="entry name" value="FMO-like"/>
</dbReference>
<keyword evidence="3" id="KW-0560">Oxidoreductase</keyword>
<dbReference type="OrthoDB" id="66881at2759"/>
<keyword evidence="6" id="KW-0503">Monooxygenase</keyword>
<comment type="caution">
    <text evidence="6">The sequence shown here is derived from an EMBL/GenBank/DDBJ whole genome shotgun (WGS) entry which is preliminary data.</text>
</comment>
<feature type="domain" description="DUF6314" evidence="5">
    <location>
        <begin position="565"/>
        <end position="755"/>
    </location>
</feature>
<dbReference type="STRING" id="1035309.A0A2C5XLN1"/>
<proteinExistence type="predicted"/>
<evidence type="ECO:0000259" key="4">
    <source>
        <dbReference type="Pfam" id="PF07992"/>
    </source>
</evidence>
<evidence type="ECO:0000313" key="7">
    <source>
        <dbReference type="Proteomes" id="UP000222788"/>
    </source>
</evidence>
<evidence type="ECO:0000259" key="5">
    <source>
        <dbReference type="Pfam" id="PF19834"/>
    </source>
</evidence>
<evidence type="ECO:0000256" key="1">
    <source>
        <dbReference type="ARBA" id="ARBA00022630"/>
    </source>
</evidence>
<sequence>MTKSVCIIGAGPSGLVAAKTLLHNAPKSTFEVTIFDSKSRVAGLWPTSRSDFDGVVHPLMSTNISKHMQVFSDLAWHPDTPEFPRAWMVGRYLQRYVAKYPGACIKLGHRVIRTELNANRTWNVTVREVENGVETALTFDHIIVASGFFGTPRVPSGVPPSPSVPVIHSTKYRDLNSLLGTLAPRQGKIVVVGGQLSGVETAATIAMHISSMKNLPGHTPVPTDLSVHHLVQRPTWIFPPYLPAQPRSPESPSTTTPASPFVPMDLVFGNRNMRAENLTNTQGHITPEAAARITNLYQSYLGDQGLTSEALKIPSEARSNPPQLAISGFYSGFVRAGQIDISTGYFNGLDGTTVTLSTGETITNVAAVVFATGFDAAANISLLPEAVLKAISYKPENRNMPVALGFHGVHHPDFETLGFVGFYRSPYWSVMEMQARVLAALWSPSNSRPASLLEALKNDASLAQAQALQSDPRCSQFPMGDAMYITAQYASALGLSLHDPVGPCLSVAGYLDKPMDIMVPSRYISAYASKDSIDENKAALEQAYSDVRSALSGTKNVAGAVFRDLLGTWKLERSLDSKSPSYPSGQFNGTATFSIRAGTSHGLKLTQSIDELTESKDEAHDELTAQSRLDFITEYVYYETGTFTASNGLEFQASRHYIWRYDEVDDALSVWFASTKDSLEVDYLFHNVKFQPLVDKETGLTSSKWRANAGHLCIDDFYSAEYEFNFNGVNLHDWCLAYGVKGPNKDYRLAASYTRI</sequence>
<dbReference type="GO" id="GO:0004497">
    <property type="term" value="F:monooxygenase activity"/>
    <property type="evidence" value="ECO:0007669"/>
    <property type="project" value="UniProtKB-KW"/>
</dbReference>
<evidence type="ECO:0000313" key="6">
    <source>
        <dbReference type="EMBL" id="PHH56132.1"/>
    </source>
</evidence>
<reference evidence="6 7" key="1">
    <citation type="journal article" date="2013" name="Fungal Biol.">
        <title>Analysis of microsatellite markers in the genome of the plant pathogen Ceratocystis fimbriata.</title>
        <authorList>
            <person name="Simpson M.C."/>
            <person name="Wilken P.M."/>
            <person name="Coetzee M.P."/>
            <person name="Wingfield M.J."/>
            <person name="Wingfield B.D."/>
        </authorList>
    </citation>
    <scope>NUCLEOTIDE SEQUENCE [LARGE SCALE GENOMIC DNA]</scope>
    <source>
        <strain evidence="6 7">CBS 114723</strain>
    </source>
</reference>
<evidence type="ECO:0000256" key="2">
    <source>
        <dbReference type="ARBA" id="ARBA00022827"/>
    </source>
</evidence>
<dbReference type="InterPro" id="IPR036188">
    <property type="entry name" value="FAD/NAD-bd_sf"/>
</dbReference>
<dbReference type="Pfam" id="PF19834">
    <property type="entry name" value="DUF6314"/>
    <property type="match status" value="1"/>
</dbReference>
<dbReference type="InterPro" id="IPR045632">
    <property type="entry name" value="DUF6314"/>
</dbReference>
<keyword evidence="2" id="KW-0274">FAD</keyword>
<dbReference type="PRINTS" id="PR00368">
    <property type="entry name" value="FADPNR"/>
</dbReference>
<name>A0A2C5XLN1_9PEZI</name>
<dbReference type="InterPro" id="IPR023753">
    <property type="entry name" value="FAD/NAD-binding_dom"/>
</dbReference>
<keyword evidence="1" id="KW-0285">Flavoprotein</keyword>
<evidence type="ECO:0000256" key="3">
    <source>
        <dbReference type="ARBA" id="ARBA00023002"/>
    </source>
</evidence>
<dbReference type="EMBL" id="APWK03000002">
    <property type="protein sequence ID" value="PHH56132.1"/>
    <property type="molecule type" value="Genomic_DNA"/>
</dbReference>
<dbReference type="Pfam" id="PF07992">
    <property type="entry name" value="Pyr_redox_2"/>
    <property type="match status" value="1"/>
</dbReference>
<protein>
    <submittedName>
        <fullName evidence="6">Thiol-specific monooxygenase</fullName>
    </submittedName>
</protein>
<dbReference type="Proteomes" id="UP000222788">
    <property type="component" value="Unassembled WGS sequence"/>
</dbReference>
<dbReference type="AlphaFoldDB" id="A0A2C5XLN1"/>
<dbReference type="Gene3D" id="3.50.50.60">
    <property type="entry name" value="FAD/NAD(P)-binding domain"/>
    <property type="match status" value="3"/>
</dbReference>
<feature type="domain" description="FAD/NAD(P)-binding" evidence="4">
    <location>
        <begin position="4"/>
        <end position="206"/>
    </location>
</feature>